<dbReference type="PANTHER" id="PTHR46481">
    <property type="entry name" value="ZINC FINGER BED DOMAIN-CONTAINING PROTEIN 4"/>
    <property type="match status" value="1"/>
</dbReference>
<protein>
    <recommendedName>
        <fullName evidence="8">BED-type domain-containing protein</fullName>
    </recommendedName>
</protein>
<evidence type="ECO:0000259" key="8">
    <source>
        <dbReference type="PROSITE" id="PS50808"/>
    </source>
</evidence>
<evidence type="ECO:0000256" key="4">
    <source>
        <dbReference type="ARBA" id="ARBA00023015"/>
    </source>
</evidence>
<evidence type="ECO:0000256" key="3">
    <source>
        <dbReference type="ARBA" id="ARBA00022833"/>
    </source>
</evidence>
<evidence type="ECO:0000256" key="6">
    <source>
        <dbReference type="PROSITE-ProRule" id="PRU00027"/>
    </source>
</evidence>
<sequence length="231" mass="26138">MSDLDPDPVVQLNPQTSSNVNVENPQTHSISGGTKRDSERQPRSSLRQTSRTWDHFTRRTINGEMKAVCNHCGKGFAGQQSSGTSHLLNHIDRCPKRIQESAPTLASSPSQASKVYKKKDAETSTISAFDPTAFDKALARQKIARMIIMHELPLRFVEYEGFRDLMSFVQPLLGKICRNTVKREVFKKFDFEKAKTMALLEDITSKISIATDMWTSSNKKKWVHGRDGVFY</sequence>
<dbReference type="Pfam" id="PF02892">
    <property type="entry name" value="zf-BED"/>
    <property type="match status" value="1"/>
</dbReference>
<dbReference type="GO" id="GO:0003677">
    <property type="term" value="F:DNA binding"/>
    <property type="evidence" value="ECO:0007669"/>
    <property type="project" value="InterPro"/>
</dbReference>
<keyword evidence="2 6" id="KW-0863">Zinc-finger</keyword>
<accession>A0AAP0M737</accession>
<dbReference type="SUPFAM" id="SSF57667">
    <property type="entry name" value="beta-beta-alpha zinc fingers"/>
    <property type="match status" value="1"/>
</dbReference>
<dbReference type="InterPro" id="IPR052035">
    <property type="entry name" value="ZnF_BED_domain_contain"/>
</dbReference>
<comment type="caution">
    <text evidence="9">The sequence shown here is derived from an EMBL/GenBank/DDBJ whole genome shotgun (WGS) entry which is preliminary data.</text>
</comment>
<dbReference type="SMART" id="SM00614">
    <property type="entry name" value="ZnF_BED"/>
    <property type="match status" value="1"/>
</dbReference>
<keyword evidence="1" id="KW-0479">Metal-binding</keyword>
<evidence type="ECO:0000256" key="5">
    <source>
        <dbReference type="ARBA" id="ARBA00023163"/>
    </source>
</evidence>
<dbReference type="AlphaFoldDB" id="A0AAP0M737"/>
<feature type="region of interest" description="Disordered" evidence="7">
    <location>
        <begin position="1"/>
        <end position="57"/>
    </location>
</feature>
<organism evidence="9 10">
    <name type="scientific">Citrus x changshan-huyou</name>
    <dbReference type="NCBI Taxonomy" id="2935761"/>
    <lineage>
        <taxon>Eukaryota</taxon>
        <taxon>Viridiplantae</taxon>
        <taxon>Streptophyta</taxon>
        <taxon>Embryophyta</taxon>
        <taxon>Tracheophyta</taxon>
        <taxon>Spermatophyta</taxon>
        <taxon>Magnoliopsida</taxon>
        <taxon>eudicotyledons</taxon>
        <taxon>Gunneridae</taxon>
        <taxon>Pentapetalae</taxon>
        <taxon>rosids</taxon>
        <taxon>malvids</taxon>
        <taxon>Sapindales</taxon>
        <taxon>Rutaceae</taxon>
        <taxon>Aurantioideae</taxon>
        <taxon>Citrus</taxon>
    </lineage>
</organism>
<dbReference type="InterPro" id="IPR036236">
    <property type="entry name" value="Znf_C2H2_sf"/>
</dbReference>
<name>A0AAP0M737_9ROSI</name>
<evidence type="ECO:0000256" key="7">
    <source>
        <dbReference type="SAM" id="MobiDB-lite"/>
    </source>
</evidence>
<feature type="domain" description="BED-type" evidence="8">
    <location>
        <begin position="47"/>
        <end position="101"/>
    </location>
</feature>
<keyword evidence="10" id="KW-1185">Reference proteome</keyword>
<evidence type="ECO:0000313" key="9">
    <source>
        <dbReference type="EMBL" id="KAK9199349.1"/>
    </source>
</evidence>
<dbReference type="EMBL" id="JBCGBO010000005">
    <property type="protein sequence ID" value="KAK9199349.1"/>
    <property type="molecule type" value="Genomic_DNA"/>
</dbReference>
<feature type="compositionally biased region" description="Polar residues" evidence="7">
    <location>
        <begin position="12"/>
        <end position="32"/>
    </location>
</feature>
<dbReference type="GO" id="GO:0008270">
    <property type="term" value="F:zinc ion binding"/>
    <property type="evidence" value="ECO:0007669"/>
    <property type="project" value="UniProtKB-KW"/>
</dbReference>
<keyword evidence="3" id="KW-0862">Zinc</keyword>
<proteinExistence type="predicted"/>
<evidence type="ECO:0000256" key="2">
    <source>
        <dbReference type="ARBA" id="ARBA00022771"/>
    </source>
</evidence>
<keyword evidence="4" id="KW-0805">Transcription regulation</keyword>
<gene>
    <name evidence="9" type="ORF">WN944_014539</name>
</gene>
<dbReference type="PANTHER" id="PTHR46481:SF11">
    <property type="entry name" value="ZINC FINGER BED DOMAIN-CONTAINING PROTEIN RICESLEEPER 2-LIKE"/>
    <property type="match status" value="1"/>
</dbReference>
<dbReference type="PROSITE" id="PS50808">
    <property type="entry name" value="ZF_BED"/>
    <property type="match status" value="1"/>
</dbReference>
<reference evidence="9 10" key="1">
    <citation type="submission" date="2024-05" db="EMBL/GenBank/DDBJ databases">
        <title>Haplotype-resolved chromosome-level genome assembly of Huyou (Citrus changshanensis).</title>
        <authorList>
            <person name="Miao C."/>
            <person name="Chen W."/>
            <person name="Wu Y."/>
            <person name="Wang L."/>
            <person name="Zhao S."/>
            <person name="Grierson D."/>
            <person name="Xu C."/>
            <person name="Chen K."/>
        </authorList>
    </citation>
    <scope>NUCLEOTIDE SEQUENCE [LARGE SCALE GENOMIC DNA]</scope>
    <source>
        <strain evidence="9">01-14</strain>
        <tissue evidence="9">Leaf</tissue>
    </source>
</reference>
<keyword evidence="5" id="KW-0804">Transcription</keyword>
<dbReference type="InterPro" id="IPR003656">
    <property type="entry name" value="Znf_BED"/>
</dbReference>
<evidence type="ECO:0000313" key="10">
    <source>
        <dbReference type="Proteomes" id="UP001428341"/>
    </source>
</evidence>
<evidence type="ECO:0000256" key="1">
    <source>
        <dbReference type="ARBA" id="ARBA00022723"/>
    </source>
</evidence>
<dbReference type="Proteomes" id="UP001428341">
    <property type="component" value="Unassembled WGS sequence"/>
</dbReference>